<dbReference type="PANTHER" id="PTHR11228:SF7">
    <property type="entry name" value="PQQA PEPTIDE CYCLASE"/>
    <property type="match status" value="1"/>
</dbReference>
<dbReference type="SFLD" id="SFLDG01216">
    <property type="entry name" value="thioether_bond_formation_requi"/>
    <property type="match status" value="1"/>
</dbReference>
<protein>
    <recommendedName>
        <fullName evidence="5">Radical SAM core domain-containing protein</fullName>
    </recommendedName>
</protein>
<keyword evidence="3" id="KW-0408">Iron</keyword>
<dbReference type="SUPFAM" id="SSF102114">
    <property type="entry name" value="Radical SAM enzymes"/>
    <property type="match status" value="1"/>
</dbReference>
<proteinExistence type="predicted"/>
<evidence type="ECO:0000256" key="2">
    <source>
        <dbReference type="ARBA" id="ARBA00022723"/>
    </source>
</evidence>
<dbReference type="InterPro" id="IPR007197">
    <property type="entry name" value="rSAM"/>
</dbReference>
<dbReference type="Gene3D" id="3.20.20.70">
    <property type="entry name" value="Aldolase class I"/>
    <property type="match status" value="1"/>
</dbReference>
<evidence type="ECO:0000256" key="4">
    <source>
        <dbReference type="ARBA" id="ARBA00023014"/>
    </source>
</evidence>
<dbReference type="Pfam" id="PF04055">
    <property type="entry name" value="Radical_SAM"/>
    <property type="match status" value="1"/>
</dbReference>
<keyword evidence="7" id="KW-1185">Reference proteome</keyword>
<dbReference type="SFLD" id="SFLDF00365">
    <property type="entry name" value="thuricin_CD_(TrnCD-like)"/>
    <property type="match status" value="1"/>
</dbReference>
<name>A0ABN0Z5C6_9ACTN</name>
<dbReference type="InterPro" id="IPR050377">
    <property type="entry name" value="Radical_SAM_PqqE_MftC-like"/>
</dbReference>
<accession>A0ABN0Z5C6</accession>
<evidence type="ECO:0000313" key="6">
    <source>
        <dbReference type="EMBL" id="GAA0434273.1"/>
    </source>
</evidence>
<dbReference type="PROSITE" id="PS51918">
    <property type="entry name" value="RADICAL_SAM"/>
    <property type="match status" value="1"/>
</dbReference>
<evidence type="ECO:0000256" key="1">
    <source>
        <dbReference type="ARBA" id="ARBA00022691"/>
    </source>
</evidence>
<evidence type="ECO:0000313" key="7">
    <source>
        <dbReference type="Proteomes" id="UP001500879"/>
    </source>
</evidence>
<comment type="caution">
    <text evidence="6">The sequence shown here is derived from an EMBL/GenBank/DDBJ whole genome shotgun (WGS) entry which is preliminary data.</text>
</comment>
<dbReference type="InterPro" id="IPR023885">
    <property type="entry name" value="4Fe4S-binding_SPASM_dom"/>
</dbReference>
<dbReference type="SFLD" id="SFLDG01386">
    <property type="entry name" value="main_SPASM_domain-containing"/>
    <property type="match status" value="1"/>
</dbReference>
<dbReference type="CDD" id="cd01335">
    <property type="entry name" value="Radical_SAM"/>
    <property type="match status" value="1"/>
</dbReference>
<keyword evidence="2" id="KW-0479">Metal-binding</keyword>
<dbReference type="RefSeq" id="WP_344032016.1">
    <property type="nucleotide sequence ID" value="NZ_BAAABX010000076.1"/>
</dbReference>
<keyword evidence="1" id="KW-0949">S-adenosyl-L-methionine</keyword>
<dbReference type="InterPro" id="IPR013785">
    <property type="entry name" value="Aldolase_TIM"/>
</dbReference>
<dbReference type="EMBL" id="BAAABX010000076">
    <property type="protein sequence ID" value="GAA0434273.1"/>
    <property type="molecule type" value="Genomic_DNA"/>
</dbReference>
<dbReference type="SFLD" id="SFLDG01067">
    <property type="entry name" value="SPASM/twitch_domain_containing"/>
    <property type="match status" value="1"/>
</dbReference>
<evidence type="ECO:0000256" key="3">
    <source>
        <dbReference type="ARBA" id="ARBA00023004"/>
    </source>
</evidence>
<dbReference type="Pfam" id="PF13186">
    <property type="entry name" value="SPASM"/>
    <property type="match status" value="1"/>
</dbReference>
<gene>
    <name evidence="6" type="ORF">GCM10010357_64740</name>
</gene>
<dbReference type="SFLD" id="SFLDS00029">
    <property type="entry name" value="Radical_SAM"/>
    <property type="match status" value="1"/>
</dbReference>
<dbReference type="PANTHER" id="PTHR11228">
    <property type="entry name" value="RADICAL SAM DOMAIN PROTEIN"/>
    <property type="match status" value="1"/>
</dbReference>
<organism evidence="6 7">
    <name type="scientific">Streptomyces luteireticuli</name>
    <dbReference type="NCBI Taxonomy" id="173858"/>
    <lineage>
        <taxon>Bacteria</taxon>
        <taxon>Bacillati</taxon>
        <taxon>Actinomycetota</taxon>
        <taxon>Actinomycetes</taxon>
        <taxon>Kitasatosporales</taxon>
        <taxon>Streptomycetaceae</taxon>
        <taxon>Streptomyces</taxon>
    </lineage>
</organism>
<reference evidence="6 7" key="1">
    <citation type="journal article" date="2019" name="Int. J. Syst. Evol. Microbiol.">
        <title>The Global Catalogue of Microorganisms (GCM) 10K type strain sequencing project: providing services to taxonomists for standard genome sequencing and annotation.</title>
        <authorList>
            <consortium name="The Broad Institute Genomics Platform"/>
            <consortium name="The Broad Institute Genome Sequencing Center for Infectious Disease"/>
            <person name="Wu L."/>
            <person name="Ma J."/>
        </authorList>
    </citation>
    <scope>NUCLEOTIDE SEQUENCE [LARGE SCALE GENOMIC DNA]</scope>
    <source>
        <strain evidence="6 7">JCM 4788</strain>
    </source>
</reference>
<dbReference type="Proteomes" id="UP001500879">
    <property type="component" value="Unassembled WGS sequence"/>
</dbReference>
<keyword evidence="4" id="KW-0411">Iron-sulfur</keyword>
<dbReference type="InterPro" id="IPR058240">
    <property type="entry name" value="rSAM_sf"/>
</dbReference>
<evidence type="ECO:0000259" key="5">
    <source>
        <dbReference type="PROSITE" id="PS51918"/>
    </source>
</evidence>
<feature type="domain" description="Radical SAM core" evidence="5">
    <location>
        <begin position="9"/>
        <end position="218"/>
    </location>
</feature>
<sequence length="302" mass="32853">MTTASPAERTTTQFLWMDLTRKCQLNCTHCYNASGPEGDHGTMTREDWLMLLEQAAEAGIEHVTFIGGEPTMHPHAIEIADRALALKMSVEVYSNLVHVTDKWWALLQREGMSLATSYYSNEASKHNEVTRRPSHPRTRANIIKAIELGVPIRAGIVGDDEQIIAAAKADLEAIGVKQIGVDRIREFGRARGGQEPDTTNLCGGCGEGRASIGPTGTVSPCVFSTWMGVGNVHADSLSSILDGPTLAEALEILRADWGKKDKDDDQNKPCGPDCVPKNPCDPRCEPYDACRPGTPTTCQPRV</sequence>